<evidence type="ECO:0000256" key="4">
    <source>
        <dbReference type="SAM" id="SignalP"/>
    </source>
</evidence>
<name>A0AAV9GS30_9PEZI</name>
<evidence type="ECO:0000313" key="6">
    <source>
        <dbReference type="EMBL" id="KAK4450148.1"/>
    </source>
</evidence>
<evidence type="ECO:0000256" key="1">
    <source>
        <dbReference type="ARBA" id="ARBA00005466"/>
    </source>
</evidence>
<evidence type="ECO:0000259" key="5">
    <source>
        <dbReference type="PROSITE" id="PS51387"/>
    </source>
</evidence>
<comment type="caution">
    <text evidence="6">The sequence shown here is derived from an EMBL/GenBank/DDBJ whole genome shotgun (WGS) entry which is preliminary data.</text>
</comment>
<dbReference type="Gene3D" id="3.30.465.10">
    <property type="match status" value="2"/>
</dbReference>
<feature type="domain" description="FAD-binding PCMH-type" evidence="5">
    <location>
        <begin position="161"/>
        <end position="343"/>
    </location>
</feature>
<dbReference type="PANTHER" id="PTHR13878">
    <property type="entry name" value="GULONOLACTONE OXIDASE"/>
    <property type="match status" value="1"/>
</dbReference>
<dbReference type="InterPro" id="IPR006094">
    <property type="entry name" value="Oxid_FAD_bind_N"/>
</dbReference>
<dbReference type="InterPro" id="IPR012951">
    <property type="entry name" value="BBE"/>
</dbReference>
<organism evidence="6 7">
    <name type="scientific">Podospora aff. communis PSN243</name>
    <dbReference type="NCBI Taxonomy" id="3040156"/>
    <lineage>
        <taxon>Eukaryota</taxon>
        <taxon>Fungi</taxon>
        <taxon>Dikarya</taxon>
        <taxon>Ascomycota</taxon>
        <taxon>Pezizomycotina</taxon>
        <taxon>Sordariomycetes</taxon>
        <taxon>Sordariomycetidae</taxon>
        <taxon>Sordariales</taxon>
        <taxon>Podosporaceae</taxon>
        <taxon>Podospora</taxon>
    </lineage>
</organism>
<dbReference type="SUPFAM" id="SSF56176">
    <property type="entry name" value="FAD-binding/transporter-associated domain-like"/>
    <property type="match status" value="1"/>
</dbReference>
<reference evidence="6" key="1">
    <citation type="journal article" date="2023" name="Mol. Phylogenet. Evol.">
        <title>Genome-scale phylogeny and comparative genomics of the fungal order Sordariales.</title>
        <authorList>
            <person name="Hensen N."/>
            <person name="Bonometti L."/>
            <person name="Westerberg I."/>
            <person name="Brannstrom I.O."/>
            <person name="Guillou S."/>
            <person name="Cros-Aarteil S."/>
            <person name="Calhoun S."/>
            <person name="Haridas S."/>
            <person name="Kuo A."/>
            <person name="Mondo S."/>
            <person name="Pangilinan J."/>
            <person name="Riley R."/>
            <person name="LaButti K."/>
            <person name="Andreopoulos B."/>
            <person name="Lipzen A."/>
            <person name="Chen C."/>
            <person name="Yan M."/>
            <person name="Daum C."/>
            <person name="Ng V."/>
            <person name="Clum A."/>
            <person name="Steindorff A."/>
            <person name="Ohm R.A."/>
            <person name="Martin F."/>
            <person name="Silar P."/>
            <person name="Natvig D.O."/>
            <person name="Lalanne C."/>
            <person name="Gautier V."/>
            <person name="Ament-Velasquez S.L."/>
            <person name="Kruys A."/>
            <person name="Hutchinson M.I."/>
            <person name="Powell A.J."/>
            <person name="Barry K."/>
            <person name="Miller A.N."/>
            <person name="Grigoriev I.V."/>
            <person name="Debuchy R."/>
            <person name="Gladieux P."/>
            <person name="Hiltunen Thoren M."/>
            <person name="Johannesson H."/>
        </authorList>
    </citation>
    <scope>NUCLEOTIDE SEQUENCE</scope>
    <source>
        <strain evidence="6">PSN243</strain>
    </source>
</reference>
<proteinExistence type="inferred from homology"/>
<comment type="similarity">
    <text evidence="1">Belongs to the oxygen-dependent FAD-linked oxidoreductase family.</text>
</comment>
<keyword evidence="2" id="KW-0560">Oxidoreductase</keyword>
<feature type="compositionally biased region" description="Basic residues" evidence="3">
    <location>
        <begin position="624"/>
        <end position="638"/>
    </location>
</feature>
<feature type="chain" id="PRO_5043328562" description="FAD-binding PCMH-type domain-containing protein" evidence="4">
    <location>
        <begin position="23"/>
        <end position="652"/>
    </location>
</feature>
<dbReference type="InterPro" id="IPR050432">
    <property type="entry name" value="FAD-linked_Oxidoreductases_BP"/>
</dbReference>
<dbReference type="InterPro" id="IPR016169">
    <property type="entry name" value="FAD-bd_PCMH_sub2"/>
</dbReference>
<protein>
    <recommendedName>
        <fullName evidence="5">FAD-binding PCMH-type domain-containing protein</fullName>
    </recommendedName>
</protein>
<dbReference type="Pfam" id="PF08031">
    <property type="entry name" value="BBE"/>
    <property type="match status" value="1"/>
</dbReference>
<sequence>MRSSLQYFAGALVLAGGAVARAQDLEPIDTEFQAAAGPGGGFGGPPIPPKQWVSRTWQGESYKCKCYPGDSCWPSNKDWQRLNTTVGGNLRVNLPPAVSCYNTFTGPLGTVNPYDAAKCSEVTANFPNEQFQIELPTAGLWTYFTNDTCRPTTNPSDTCTLGHYGVLYIQAQTTAHIQAGINFARDYNLRLVIRNTGHDFLGRSVGWGSLVINTHSFKSISTTNSWTGPGGYSGSAITVGAGVQAIEALNHLHALSPPKIMVTGECATVGVAGGLPQGGGHGPLTNQQGFLADTALEFKVITAGGQLVTANANTNSDLFWALRGGGPAAFGVIVEATYKTFTDVASSGINVDITPANTNGDINLLWQAIATFHSYSVAWVDAGLYVYYEIFGPTLHVHPIVGVGKTPAELQALVQPFFDDLAALGVTYVSSSHTYSTFHELYFAQFEPEVAGNSALTGGWTVARQDAVANSSAIVNAFRALGDAGAVMVGHMWNAGAIPVAEQAKSSINPRFRSVVDKIITIVPVAGNAPLSDKAAAQNLLTNVVDAGLRAASPNGAAYINEADPFQPDWQTAFWGTNYPGLLTARSKWDPQGVFYAVSTPGTENWSQIEYETRLCKIEPSGKGKGKKSNKKNKKNKKCSRDCVTCDVASRL</sequence>
<accession>A0AAV9GS30</accession>
<evidence type="ECO:0000313" key="7">
    <source>
        <dbReference type="Proteomes" id="UP001321760"/>
    </source>
</evidence>
<evidence type="ECO:0000256" key="2">
    <source>
        <dbReference type="ARBA" id="ARBA00023002"/>
    </source>
</evidence>
<dbReference type="AlphaFoldDB" id="A0AAV9GS30"/>
<evidence type="ECO:0000256" key="3">
    <source>
        <dbReference type="SAM" id="MobiDB-lite"/>
    </source>
</evidence>
<dbReference type="InterPro" id="IPR036318">
    <property type="entry name" value="FAD-bd_PCMH-like_sf"/>
</dbReference>
<dbReference type="GO" id="GO:0016491">
    <property type="term" value="F:oxidoreductase activity"/>
    <property type="evidence" value="ECO:0007669"/>
    <property type="project" value="UniProtKB-KW"/>
</dbReference>
<keyword evidence="7" id="KW-1185">Reference proteome</keyword>
<dbReference type="Proteomes" id="UP001321760">
    <property type="component" value="Unassembled WGS sequence"/>
</dbReference>
<feature type="signal peptide" evidence="4">
    <location>
        <begin position="1"/>
        <end position="22"/>
    </location>
</feature>
<dbReference type="PANTHER" id="PTHR13878:SF97">
    <property type="entry name" value="ISOAMYL ALCOHOL OXIDASE"/>
    <property type="match status" value="1"/>
</dbReference>
<gene>
    <name evidence="6" type="ORF">QBC34DRAFT_324184</name>
</gene>
<dbReference type="GO" id="GO:0071949">
    <property type="term" value="F:FAD binding"/>
    <property type="evidence" value="ECO:0007669"/>
    <property type="project" value="InterPro"/>
</dbReference>
<dbReference type="InterPro" id="IPR016166">
    <property type="entry name" value="FAD-bd_PCMH"/>
</dbReference>
<reference evidence="6" key="2">
    <citation type="submission" date="2023-05" db="EMBL/GenBank/DDBJ databases">
        <authorList>
            <consortium name="Lawrence Berkeley National Laboratory"/>
            <person name="Steindorff A."/>
            <person name="Hensen N."/>
            <person name="Bonometti L."/>
            <person name="Westerberg I."/>
            <person name="Brannstrom I.O."/>
            <person name="Guillou S."/>
            <person name="Cros-Aarteil S."/>
            <person name="Calhoun S."/>
            <person name="Haridas S."/>
            <person name="Kuo A."/>
            <person name="Mondo S."/>
            <person name="Pangilinan J."/>
            <person name="Riley R."/>
            <person name="Labutti K."/>
            <person name="Andreopoulos B."/>
            <person name="Lipzen A."/>
            <person name="Chen C."/>
            <person name="Yanf M."/>
            <person name="Daum C."/>
            <person name="Ng V."/>
            <person name="Clum A."/>
            <person name="Ohm R."/>
            <person name="Martin F."/>
            <person name="Silar P."/>
            <person name="Natvig D."/>
            <person name="Lalanne C."/>
            <person name="Gautier V."/>
            <person name="Ament-Velasquez S.L."/>
            <person name="Kruys A."/>
            <person name="Hutchinson M.I."/>
            <person name="Powell A.J."/>
            <person name="Barry K."/>
            <person name="Miller A.N."/>
            <person name="Grigoriev I.V."/>
            <person name="Debuchy R."/>
            <person name="Gladieux P."/>
            <person name="Thoren M.H."/>
            <person name="Johannesson H."/>
        </authorList>
    </citation>
    <scope>NUCLEOTIDE SEQUENCE</scope>
    <source>
        <strain evidence="6">PSN243</strain>
    </source>
</reference>
<feature type="region of interest" description="Disordered" evidence="3">
    <location>
        <begin position="621"/>
        <end position="641"/>
    </location>
</feature>
<dbReference type="PROSITE" id="PS51387">
    <property type="entry name" value="FAD_PCMH"/>
    <property type="match status" value="1"/>
</dbReference>
<dbReference type="EMBL" id="MU865933">
    <property type="protein sequence ID" value="KAK4450148.1"/>
    <property type="molecule type" value="Genomic_DNA"/>
</dbReference>
<keyword evidence="4" id="KW-0732">Signal</keyword>
<dbReference type="Pfam" id="PF01565">
    <property type="entry name" value="FAD_binding_4"/>
    <property type="match status" value="1"/>
</dbReference>